<sequence>MKKIVLTFKNLVARAGMFAMLCSGFANRAEAKAPDTGKPNVLWIYLEDVTALMRLYGTEGVVTPLAESLAENGVLFNNAFVPAPVCSPCRSSIITGSMGTTLGLNQHRSSRTKETAIYLPEGYKTVPELFKDAGYSTYNEGKDDYNFWYDRNKLYDETDGKPARKNWRRLQGGRRIDWAKVPKDKPFFAQVQLRGGKNKKKVANPYPLDSVKIPPYYPDHPEFRKLYARHIDCVKITDDEAADLLDRMKKNGHLDNTIVFFFSDHGMKAPRHKQYPTEQGLEIPFIVRWFGADNNIVKAGKVRNDLVNAIDLGPTSLALCGLDIPNYMEGKNIFGKGYKRDYVIGFRDRCDNTIDHIRTVRTKRYRYIKNYFPERPMSQLSYRSGHPEMVTFQKLYDEGKLNAVQAAYFERKPHEEFYDLKNDPHCIKNLAEDAKYAKELYRHRQILNDWIKETDDKGQYPETEAELRRVYKERKAKCVNPEYDIFRDARL</sequence>
<dbReference type="EMBL" id="AP025314">
    <property type="protein sequence ID" value="BDD11289.1"/>
    <property type="molecule type" value="Genomic_DNA"/>
</dbReference>
<dbReference type="InterPro" id="IPR017850">
    <property type="entry name" value="Alkaline_phosphatase_core_sf"/>
</dbReference>
<evidence type="ECO:0000313" key="6">
    <source>
        <dbReference type="Proteomes" id="UP001348817"/>
    </source>
</evidence>
<dbReference type="CDD" id="cd16027">
    <property type="entry name" value="SGSH"/>
    <property type="match status" value="1"/>
</dbReference>
<dbReference type="InterPro" id="IPR050738">
    <property type="entry name" value="Sulfatase"/>
</dbReference>
<evidence type="ECO:0000256" key="3">
    <source>
        <dbReference type="SAM" id="SignalP"/>
    </source>
</evidence>
<evidence type="ECO:0000256" key="1">
    <source>
        <dbReference type="ARBA" id="ARBA00008779"/>
    </source>
</evidence>
<gene>
    <name evidence="5" type="ORF">FUAX_37210</name>
</gene>
<evidence type="ECO:0000259" key="4">
    <source>
        <dbReference type="Pfam" id="PF00884"/>
    </source>
</evidence>
<name>A0AAU9CXP7_9BACT</name>
<proteinExistence type="inferred from homology"/>
<dbReference type="InterPro" id="IPR000917">
    <property type="entry name" value="Sulfatase_N"/>
</dbReference>
<feature type="domain" description="Sulfatase N-terminal" evidence="4">
    <location>
        <begin position="39"/>
        <end position="321"/>
    </location>
</feature>
<accession>A0AAU9CXP7</accession>
<dbReference type="KEGG" id="fax:FUAX_37210"/>
<dbReference type="PANTHER" id="PTHR42693:SF53">
    <property type="entry name" value="ENDO-4-O-SULFATASE"/>
    <property type="match status" value="1"/>
</dbReference>
<dbReference type="Gene3D" id="3.40.720.10">
    <property type="entry name" value="Alkaline Phosphatase, subunit A"/>
    <property type="match status" value="1"/>
</dbReference>
<comment type="similarity">
    <text evidence="1">Belongs to the sulfatase family.</text>
</comment>
<dbReference type="Pfam" id="PF00884">
    <property type="entry name" value="Sulfatase"/>
    <property type="match status" value="1"/>
</dbReference>
<protein>
    <recommendedName>
        <fullName evidence="4">Sulfatase N-terminal domain-containing protein</fullName>
    </recommendedName>
</protein>
<feature type="chain" id="PRO_5043706470" description="Sulfatase N-terminal domain-containing protein" evidence="3">
    <location>
        <begin position="29"/>
        <end position="491"/>
    </location>
</feature>
<keyword evidence="6" id="KW-1185">Reference proteome</keyword>
<keyword evidence="3" id="KW-0732">Signal</keyword>
<dbReference type="AlphaFoldDB" id="A0AAU9CXP7"/>
<feature type="signal peptide" evidence="3">
    <location>
        <begin position="1"/>
        <end position="28"/>
    </location>
</feature>
<evidence type="ECO:0000313" key="5">
    <source>
        <dbReference type="EMBL" id="BDD11289.1"/>
    </source>
</evidence>
<dbReference type="SUPFAM" id="SSF53649">
    <property type="entry name" value="Alkaline phosphatase-like"/>
    <property type="match status" value="1"/>
</dbReference>
<evidence type="ECO:0000256" key="2">
    <source>
        <dbReference type="ARBA" id="ARBA00022801"/>
    </source>
</evidence>
<reference evidence="5 6" key="1">
    <citation type="submission" date="2021-12" db="EMBL/GenBank/DDBJ databases">
        <title>Genome sequencing of bacteria with rrn-lacking chromosome and rrn-plasmid.</title>
        <authorList>
            <person name="Anda M."/>
            <person name="Iwasaki W."/>
        </authorList>
    </citation>
    <scope>NUCLEOTIDE SEQUENCE [LARGE SCALE GENOMIC DNA]</scope>
    <source>
        <strain evidence="5 6">DSM 100852</strain>
    </source>
</reference>
<dbReference type="RefSeq" id="WP_338392792.1">
    <property type="nucleotide sequence ID" value="NZ_AP025314.1"/>
</dbReference>
<organism evidence="5 6">
    <name type="scientific">Fulvitalea axinellae</name>
    <dbReference type="NCBI Taxonomy" id="1182444"/>
    <lineage>
        <taxon>Bacteria</taxon>
        <taxon>Pseudomonadati</taxon>
        <taxon>Bacteroidota</taxon>
        <taxon>Cytophagia</taxon>
        <taxon>Cytophagales</taxon>
        <taxon>Persicobacteraceae</taxon>
        <taxon>Fulvitalea</taxon>
    </lineage>
</organism>
<dbReference type="GO" id="GO:0004065">
    <property type="term" value="F:arylsulfatase activity"/>
    <property type="evidence" value="ECO:0007669"/>
    <property type="project" value="TreeGrafter"/>
</dbReference>
<dbReference type="Proteomes" id="UP001348817">
    <property type="component" value="Chromosome"/>
</dbReference>
<keyword evidence="2" id="KW-0378">Hydrolase</keyword>
<dbReference type="PANTHER" id="PTHR42693">
    <property type="entry name" value="ARYLSULFATASE FAMILY MEMBER"/>
    <property type="match status" value="1"/>
</dbReference>